<dbReference type="AlphaFoldDB" id="A0A368ZYT5"/>
<sequence length="436" mass="51043">MENTTVELSDNHQRMTITVSKEEYLAERKKALKKVQSTANIPGFRPGKAPEAVVLKMYGQGLGFDETYQKVYSYFNQELKEKNLKLLLEPLAELAPEADFTTGEHLAFHFEYALEPDLELSTEDLHSEVLYQVYLTDEEFAQELENIKIRNKKTVTTDDFSQADGFRVLVHTSAHDDHQQPGQPHDHAVVVLKSDILPEKLDEFKSAFDQQNTEIRIAEFLVNPDDKKFSELTAAHHLHFDAMVRFEDPSMDELKDLIFGHSRKFDNEEELLSAIREQIEKYLNEDALRVYIQHIKTKAEAKINGIPKEFLEKWWSREEKNKEIKFESIYPQLEYEIKSNIISKAINKLLDIQISREQVRDYYVNQHLNSIDEEKREALKDLIVQIVENNLNDSRQSETMYDRVYEEALFEKIKSVKTNPFQVTFTQFKEILSNQK</sequence>
<dbReference type="Pfam" id="PF05697">
    <property type="entry name" value="Trigger_N"/>
    <property type="match status" value="1"/>
</dbReference>
<dbReference type="InterPro" id="IPR036611">
    <property type="entry name" value="Trigger_fac_ribosome-bd_sf"/>
</dbReference>
<dbReference type="EMBL" id="QPJS01000005">
    <property type="protein sequence ID" value="RCX02103.1"/>
    <property type="molecule type" value="Genomic_DNA"/>
</dbReference>
<keyword evidence="2" id="KW-0413">Isomerase</keyword>
<organism evidence="2 3">
    <name type="scientific">Schleiferia thermophila</name>
    <dbReference type="NCBI Taxonomy" id="884107"/>
    <lineage>
        <taxon>Bacteria</taxon>
        <taxon>Pseudomonadati</taxon>
        <taxon>Bacteroidota</taxon>
        <taxon>Flavobacteriia</taxon>
        <taxon>Flavobacteriales</taxon>
        <taxon>Schleiferiaceae</taxon>
        <taxon>Schleiferia</taxon>
    </lineage>
</organism>
<comment type="caution">
    <text evidence="2">The sequence shown here is derived from an EMBL/GenBank/DDBJ whole genome shotgun (WGS) entry which is preliminary data.</text>
</comment>
<evidence type="ECO:0000313" key="2">
    <source>
        <dbReference type="EMBL" id="RCX02103.1"/>
    </source>
</evidence>
<dbReference type="GO" id="GO:0043022">
    <property type="term" value="F:ribosome binding"/>
    <property type="evidence" value="ECO:0007669"/>
    <property type="project" value="TreeGrafter"/>
</dbReference>
<dbReference type="InterPro" id="IPR008881">
    <property type="entry name" value="Trigger_fac_ribosome-bd_bac"/>
</dbReference>
<proteinExistence type="predicted"/>
<dbReference type="InterPro" id="IPR005215">
    <property type="entry name" value="Trig_fac"/>
</dbReference>
<dbReference type="GO" id="GO:0003755">
    <property type="term" value="F:peptidyl-prolyl cis-trans isomerase activity"/>
    <property type="evidence" value="ECO:0007669"/>
    <property type="project" value="TreeGrafter"/>
</dbReference>
<name>A0A368ZYT5_9FLAO</name>
<dbReference type="SUPFAM" id="SSF102735">
    <property type="entry name" value="Trigger factor ribosome-binding domain"/>
    <property type="match status" value="1"/>
</dbReference>
<dbReference type="Proteomes" id="UP000253517">
    <property type="component" value="Unassembled WGS sequence"/>
</dbReference>
<dbReference type="PANTHER" id="PTHR30560">
    <property type="entry name" value="TRIGGER FACTOR CHAPERONE AND PEPTIDYL-PROLYL CIS/TRANS ISOMERASE"/>
    <property type="match status" value="1"/>
</dbReference>
<evidence type="ECO:0000259" key="1">
    <source>
        <dbReference type="Pfam" id="PF05697"/>
    </source>
</evidence>
<protein>
    <submittedName>
        <fullName evidence="2">FKBP-type peptidyl-prolyl cis-trans isomerase (Trigger factor)</fullName>
    </submittedName>
</protein>
<gene>
    <name evidence="2" type="ORF">DES35_10574</name>
</gene>
<keyword evidence="3" id="KW-1185">Reference proteome</keyword>
<evidence type="ECO:0000313" key="3">
    <source>
        <dbReference type="Proteomes" id="UP000253517"/>
    </source>
</evidence>
<dbReference type="GO" id="GO:0015031">
    <property type="term" value="P:protein transport"/>
    <property type="evidence" value="ECO:0007669"/>
    <property type="project" value="InterPro"/>
</dbReference>
<dbReference type="PANTHER" id="PTHR30560:SF3">
    <property type="entry name" value="TRIGGER FACTOR-LIKE PROTEIN TIG, CHLOROPLASTIC"/>
    <property type="match status" value="1"/>
</dbReference>
<dbReference type="GO" id="GO:0044183">
    <property type="term" value="F:protein folding chaperone"/>
    <property type="evidence" value="ECO:0007669"/>
    <property type="project" value="TreeGrafter"/>
</dbReference>
<dbReference type="GO" id="GO:0043335">
    <property type="term" value="P:protein unfolding"/>
    <property type="evidence" value="ECO:0007669"/>
    <property type="project" value="TreeGrafter"/>
</dbReference>
<accession>A0A368ZYT5</accession>
<dbReference type="Gene3D" id="3.30.70.1050">
    <property type="entry name" value="Trigger factor ribosome-binding domain"/>
    <property type="match status" value="1"/>
</dbReference>
<feature type="domain" description="Trigger factor ribosome-binding bacterial" evidence="1">
    <location>
        <begin position="1"/>
        <end position="147"/>
    </location>
</feature>
<dbReference type="GO" id="GO:0051083">
    <property type="term" value="P:'de novo' cotranslational protein folding"/>
    <property type="evidence" value="ECO:0007669"/>
    <property type="project" value="TreeGrafter"/>
</dbReference>
<dbReference type="RefSeq" id="WP_037359877.1">
    <property type="nucleotide sequence ID" value="NZ_BHZF01000004.1"/>
</dbReference>
<reference evidence="2 3" key="1">
    <citation type="submission" date="2018-07" db="EMBL/GenBank/DDBJ databases">
        <title>Genomic Encyclopedia of Type Strains, Phase IV (KMG-IV): sequencing the most valuable type-strain genomes for metagenomic binning, comparative biology and taxonomic classification.</title>
        <authorList>
            <person name="Goeker M."/>
        </authorList>
    </citation>
    <scope>NUCLEOTIDE SEQUENCE [LARGE SCALE GENOMIC DNA]</scope>
    <source>
        <strain evidence="2 3">DSM 21410</strain>
    </source>
</reference>